<dbReference type="PROSITE" id="PS51182">
    <property type="entry name" value="C2_TENSIN"/>
    <property type="match status" value="1"/>
</dbReference>
<keyword evidence="9" id="KW-0443">Lipid metabolism</keyword>
<feature type="compositionally biased region" description="Polar residues" evidence="20">
    <location>
        <begin position="378"/>
        <end position="392"/>
    </location>
</feature>
<dbReference type="InterPro" id="IPR014020">
    <property type="entry name" value="Tensin_C2-dom"/>
</dbReference>
<evidence type="ECO:0000313" key="24">
    <source>
        <dbReference type="EMBL" id="KAJ8611931.1"/>
    </source>
</evidence>
<name>A0AAD7UMA4_9STRA</name>
<dbReference type="EC" id="3.1.3.16" evidence="5"/>
<dbReference type="InterPro" id="IPR051281">
    <property type="entry name" value="Dual-spec_lipid-protein_phosph"/>
</dbReference>
<dbReference type="InterPro" id="IPR045101">
    <property type="entry name" value="PTP_PTEN"/>
</dbReference>
<evidence type="ECO:0000256" key="12">
    <source>
        <dbReference type="ARBA" id="ARBA00034338"/>
    </source>
</evidence>
<evidence type="ECO:0000259" key="22">
    <source>
        <dbReference type="PROSITE" id="PS51181"/>
    </source>
</evidence>
<evidence type="ECO:0000256" key="3">
    <source>
        <dbReference type="ARBA" id="ARBA00013015"/>
    </source>
</evidence>
<sequence>MATSVVGGLPSAVTTTADSSSSDGARSTPRGSSGARFFLQDRIRAWVSKKKRRFQEKGYDLDLTYVTPRLIAMGFPAVNHEAAYRNSAEEIETFLDSQHGRGNYKLYNLCAERTYPEARFGGAFVRFPFEDHSPPPLGMIYFFCVDVDELFRKDEKTVAAIHCKAGKGRTGLMIAAYMLWAREWATPAESMQFYGFARTNNQKGITIPSQRRFVEYFHETIYGGGDATSGPTPPHIRRESSSLPAQSTSNDDDDDDDVVTSVWGASRRVVREVVRNSVSRLSTGEEDDSESDDGDDDDGNLATKIAPTTQVINLDDYPSNEQLDELDDGLSIDSCIIIRPGEEASGERQEKPPTSDDEEEEVDDDEEERPPSTMAARSPTTMDPPQFVPQTSLDERDLEASEAASEGFAAVHHFVASFEHLWRDGAPAFAGGAPTVRKSKHRLLNGDWNRLNRLHARGRRGALPPPKMLAINQLIVHRARPNNVLRGHFEPHFKILCQDFEYKSSELFACASGRKSSHKAPATRLAFPIPNAIVVDEVCVVFFNKKTLGRKEKAFKFWFHTAFVRDNRLYIAKPDLDGACKDKKHAKFDADFAVELGFTEDFHRK</sequence>
<dbReference type="Proteomes" id="UP001230188">
    <property type="component" value="Unassembled WGS sequence"/>
</dbReference>
<keyword evidence="7" id="KW-0378">Hydrolase</keyword>
<comment type="caution">
    <text evidence="24">The sequence shown here is derived from an EMBL/GenBank/DDBJ whole genome shotgun (WGS) entry which is preliminary data.</text>
</comment>
<evidence type="ECO:0000256" key="6">
    <source>
        <dbReference type="ARBA" id="ARBA00022490"/>
    </source>
</evidence>
<feature type="domain" description="Phosphatase tensin-type" evidence="22">
    <location>
        <begin position="52"/>
        <end position="224"/>
    </location>
</feature>
<dbReference type="Pfam" id="PF10409">
    <property type="entry name" value="PTEN_C2"/>
    <property type="match status" value="1"/>
</dbReference>
<reference evidence="24" key="1">
    <citation type="submission" date="2023-01" db="EMBL/GenBank/DDBJ databases">
        <title>Metagenome sequencing of chrysophaentin producing Chrysophaeum taylorii.</title>
        <authorList>
            <person name="Davison J."/>
            <person name="Bewley C."/>
        </authorList>
    </citation>
    <scope>NUCLEOTIDE SEQUENCE</scope>
    <source>
        <strain evidence="24">NIES-1699</strain>
    </source>
</reference>
<comment type="catalytic activity">
    <reaction evidence="11">
        <text>1,2-dioctanoyl-sn-glycero-3-phospho-(1D-myo-inositol-3,4,5-trisphosphate) + H2O = 1,2-dioctanoyl-sn-glycero-3-phospho-(1D-myo-inositol-4,5-bisphosphate) + phosphate</text>
        <dbReference type="Rhea" id="RHEA:43552"/>
        <dbReference type="ChEBI" id="CHEBI:15377"/>
        <dbReference type="ChEBI" id="CHEBI:43474"/>
        <dbReference type="ChEBI" id="CHEBI:83416"/>
        <dbReference type="ChEBI" id="CHEBI:83419"/>
    </reaction>
    <physiologicalReaction direction="left-to-right" evidence="11">
        <dbReference type="Rhea" id="RHEA:43553"/>
    </physiologicalReaction>
</comment>
<dbReference type="SUPFAM" id="SSF49562">
    <property type="entry name" value="C2 domain (Calcium/lipid-binding domain, CaLB)"/>
    <property type="match status" value="1"/>
</dbReference>
<evidence type="ECO:0000256" key="14">
    <source>
        <dbReference type="ARBA" id="ARBA00043760"/>
    </source>
</evidence>
<evidence type="ECO:0000256" key="8">
    <source>
        <dbReference type="ARBA" id="ARBA00022912"/>
    </source>
</evidence>
<evidence type="ECO:0000256" key="15">
    <source>
        <dbReference type="ARBA" id="ARBA00043762"/>
    </source>
</evidence>
<evidence type="ECO:0000313" key="25">
    <source>
        <dbReference type="Proteomes" id="UP001230188"/>
    </source>
</evidence>
<evidence type="ECO:0000256" key="5">
    <source>
        <dbReference type="ARBA" id="ARBA00013081"/>
    </source>
</evidence>
<feature type="compositionally biased region" description="Acidic residues" evidence="20">
    <location>
        <begin position="355"/>
        <end position="368"/>
    </location>
</feature>
<evidence type="ECO:0000256" key="7">
    <source>
        <dbReference type="ARBA" id="ARBA00022801"/>
    </source>
</evidence>
<dbReference type="PANTHER" id="PTHR12305:SF81">
    <property type="entry name" value="PHOSPHATIDYLINOSITOL 3,4,5-TRISPHOSPHATE 3-PHOSPHATASE AND DUAL-SPECIFICITY PROTEIN PHOSPHATASE PTEN"/>
    <property type="match status" value="1"/>
</dbReference>
<dbReference type="GO" id="GO:0016314">
    <property type="term" value="F:phosphatidylinositol-3,4,5-trisphosphate 3-phosphatase activity"/>
    <property type="evidence" value="ECO:0007669"/>
    <property type="project" value="TreeGrafter"/>
</dbReference>
<dbReference type="InterPro" id="IPR029023">
    <property type="entry name" value="Tensin_phosphatase"/>
</dbReference>
<dbReference type="EC" id="3.1.3.48" evidence="4"/>
<dbReference type="EC" id="3.1.3.67" evidence="3"/>
<dbReference type="AlphaFoldDB" id="A0AAD7UMA4"/>
<dbReference type="SUPFAM" id="SSF52799">
    <property type="entry name" value="(Phosphotyrosine protein) phosphatases II"/>
    <property type="match status" value="1"/>
</dbReference>
<dbReference type="PANTHER" id="PTHR12305">
    <property type="entry name" value="PHOSPHATASE WITH HOMOLOGY TO TENSIN"/>
    <property type="match status" value="1"/>
</dbReference>
<evidence type="ECO:0000256" key="16">
    <source>
        <dbReference type="ARBA" id="ARBA00044309"/>
    </source>
</evidence>
<evidence type="ECO:0000256" key="9">
    <source>
        <dbReference type="ARBA" id="ARBA00023098"/>
    </source>
</evidence>
<gene>
    <name evidence="24" type="ORF">CTAYLR_004353</name>
</gene>
<dbReference type="PROSITE" id="PS51181">
    <property type="entry name" value="PPASE_TENSIN"/>
    <property type="match status" value="1"/>
</dbReference>
<dbReference type="PROSITE" id="PS50056">
    <property type="entry name" value="TYR_PHOSPHATASE_2"/>
    <property type="match status" value="1"/>
</dbReference>
<feature type="domain" description="Tyrosine specific protein phosphatases" evidence="21">
    <location>
        <begin position="161"/>
        <end position="212"/>
    </location>
</feature>
<evidence type="ECO:0000259" key="21">
    <source>
        <dbReference type="PROSITE" id="PS50056"/>
    </source>
</evidence>
<dbReference type="InterPro" id="IPR029021">
    <property type="entry name" value="Prot-tyrosine_phosphatase-like"/>
</dbReference>
<comment type="catalytic activity">
    <reaction evidence="13">
        <text>1D-myo-inositol 1,3,4,5-tetrakisphosphate + H2O = 1D-myo-inositol 1,4,5-trisphosphate + phosphate</text>
        <dbReference type="Rhea" id="RHEA:77155"/>
        <dbReference type="ChEBI" id="CHEBI:15377"/>
        <dbReference type="ChEBI" id="CHEBI:43474"/>
        <dbReference type="ChEBI" id="CHEBI:57895"/>
        <dbReference type="ChEBI" id="CHEBI:203600"/>
    </reaction>
    <physiologicalReaction direction="left-to-right" evidence="13">
        <dbReference type="Rhea" id="RHEA:77156"/>
    </physiologicalReaction>
</comment>
<keyword evidence="6" id="KW-0963">Cytoplasm</keyword>
<evidence type="ECO:0000256" key="10">
    <source>
        <dbReference type="ARBA" id="ARBA00034256"/>
    </source>
</evidence>
<feature type="region of interest" description="Disordered" evidence="20">
    <location>
        <begin position="339"/>
        <end position="401"/>
    </location>
</feature>
<dbReference type="GO" id="GO:0006629">
    <property type="term" value="P:lipid metabolic process"/>
    <property type="evidence" value="ECO:0007669"/>
    <property type="project" value="UniProtKB-KW"/>
</dbReference>
<evidence type="ECO:0000256" key="11">
    <source>
        <dbReference type="ARBA" id="ARBA00034268"/>
    </source>
</evidence>
<dbReference type="GO" id="GO:0004721">
    <property type="term" value="F:phosphoprotein phosphatase activity"/>
    <property type="evidence" value="ECO:0007669"/>
    <property type="project" value="UniProtKB-KW"/>
</dbReference>
<evidence type="ECO:0000256" key="13">
    <source>
        <dbReference type="ARBA" id="ARBA00043734"/>
    </source>
</evidence>
<feature type="compositionally biased region" description="Acidic residues" evidence="20">
    <location>
        <begin position="284"/>
        <end position="299"/>
    </location>
</feature>
<dbReference type="PROSITE" id="PS00383">
    <property type="entry name" value="TYR_PHOSPHATASE_1"/>
    <property type="match status" value="1"/>
</dbReference>
<dbReference type="InterPro" id="IPR016130">
    <property type="entry name" value="Tyr_Pase_AS"/>
</dbReference>
<accession>A0AAD7UMA4</accession>
<comment type="catalytic activity">
    <reaction evidence="14">
        <text>a 1,2-diacyl-sn-glycero-3-phospho-(1D-myo-inositol-3,4,5-trisphosphate) + H2O = a 1,2-diacyl-sn-glycero-3-phospho-(1D-myo-inositol-4,5-bisphosphate) + phosphate</text>
        <dbReference type="Rhea" id="RHEA:25017"/>
        <dbReference type="ChEBI" id="CHEBI:15377"/>
        <dbReference type="ChEBI" id="CHEBI:43474"/>
        <dbReference type="ChEBI" id="CHEBI:57836"/>
        <dbReference type="ChEBI" id="CHEBI:58456"/>
        <dbReference type="EC" id="3.1.3.67"/>
    </reaction>
    <physiologicalReaction direction="left-to-right" evidence="14">
        <dbReference type="Rhea" id="RHEA:25018"/>
    </physiologicalReaction>
</comment>
<keyword evidence="25" id="KW-1185">Reference proteome</keyword>
<feature type="compositionally biased region" description="Low complexity" evidence="20">
    <location>
        <begin position="11"/>
        <end position="28"/>
    </location>
</feature>
<feature type="domain" description="C2 tensin-type" evidence="23">
    <location>
        <begin position="466"/>
        <end position="601"/>
    </location>
</feature>
<organism evidence="24 25">
    <name type="scientific">Chrysophaeum taylorii</name>
    <dbReference type="NCBI Taxonomy" id="2483200"/>
    <lineage>
        <taxon>Eukaryota</taxon>
        <taxon>Sar</taxon>
        <taxon>Stramenopiles</taxon>
        <taxon>Ochrophyta</taxon>
        <taxon>Pelagophyceae</taxon>
        <taxon>Pelagomonadales</taxon>
        <taxon>Pelagomonadaceae</taxon>
        <taxon>Chrysophaeum</taxon>
    </lineage>
</organism>
<evidence type="ECO:0000256" key="19">
    <source>
        <dbReference type="ARBA" id="ARBA00051341"/>
    </source>
</evidence>
<feature type="compositionally biased region" description="Basic and acidic residues" evidence="20">
    <location>
        <begin position="340"/>
        <end position="354"/>
    </location>
</feature>
<dbReference type="Gene3D" id="2.60.40.1110">
    <property type="match status" value="1"/>
</dbReference>
<dbReference type="EMBL" id="JAQMWT010000059">
    <property type="protein sequence ID" value="KAJ8611931.1"/>
    <property type="molecule type" value="Genomic_DNA"/>
</dbReference>
<dbReference type="InterPro" id="IPR035892">
    <property type="entry name" value="C2_domain_sf"/>
</dbReference>
<dbReference type="GO" id="GO:0005829">
    <property type="term" value="C:cytosol"/>
    <property type="evidence" value="ECO:0007669"/>
    <property type="project" value="TreeGrafter"/>
</dbReference>
<dbReference type="InterPro" id="IPR000387">
    <property type="entry name" value="Tyr_Pase_dom"/>
</dbReference>
<protein>
    <recommendedName>
        <fullName evidence="12">Phosphatidylinositol 3,4,5-trisphosphate 3-phosphatase and dual-specificity protein phosphatase PTEN</fullName>
        <ecNumber evidence="5">3.1.3.16</ecNumber>
        <ecNumber evidence="4">3.1.3.48</ecNumber>
        <ecNumber evidence="3">3.1.3.67</ecNumber>
    </recommendedName>
    <alternativeName>
        <fullName evidence="16">Inositol polyphosphate 3-phosphatase</fullName>
    </alternativeName>
</protein>
<feature type="region of interest" description="Disordered" evidence="20">
    <location>
        <begin position="1"/>
        <end position="33"/>
    </location>
</feature>
<comment type="catalytic activity">
    <reaction evidence="17">
        <text>O-phospho-L-seryl-[protein] + H2O = L-seryl-[protein] + phosphate</text>
        <dbReference type="Rhea" id="RHEA:20629"/>
        <dbReference type="Rhea" id="RHEA-COMP:9863"/>
        <dbReference type="Rhea" id="RHEA-COMP:11604"/>
        <dbReference type="ChEBI" id="CHEBI:15377"/>
        <dbReference type="ChEBI" id="CHEBI:29999"/>
        <dbReference type="ChEBI" id="CHEBI:43474"/>
        <dbReference type="ChEBI" id="CHEBI:83421"/>
        <dbReference type="EC" id="3.1.3.16"/>
    </reaction>
    <physiologicalReaction direction="left-to-right" evidence="17">
        <dbReference type="Rhea" id="RHEA:20630"/>
    </physiologicalReaction>
</comment>
<evidence type="ECO:0000259" key="23">
    <source>
        <dbReference type="PROSITE" id="PS51182"/>
    </source>
</evidence>
<dbReference type="Pfam" id="PF22785">
    <property type="entry name" value="Tc-R-P"/>
    <property type="match status" value="1"/>
</dbReference>
<proteinExistence type="inferred from homology"/>
<feature type="region of interest" description="Disordered" evidence="20">
    <location>
        <begin position="224"/>
        <end position="258"/>
    </location>
</feature>
<comment type="catalytic activity">
    <reaction evidence="10">
        <text>1,2-dihexadecanoyl-sn-glycero-3-phospho-(1D-myo-inositol-3,4,5-trisphosphate) + H2O = 1,2-dihexadecanoyl-sn-glycero-3-phospho-(1D-myo-inositol-4,5-bisphosphate) + phosphate</text>
        <dbReference type="Rhea" id="RHEA:43560"/>
        <dbReference type="ChEBI" id="CHEBI:15377"/>
        <dbReference type="ChEBI" id="CHEBI:43474"/>
        <dbReference type="ChEBI" id="CHEBI:83420"/>
        <dbReference type="ChEBI" id="CHEBI:83423"/>
    </reaction>
    <physiologicalReaction direction="left-to-right" evidence="10">
        <dbReference type="Rhea" id="RHEA:43561"/>
    </physiologicalReaction>
</comment>
<dbReference type="SMART" id="SM01326">
    <property type="entry name" value="PTEN_C2"/>
    <property type="match status" value="1"/>
</dbReference>
<evidence type="ECO:0000256" key="4">
    <source>
        <dbReference type="ARBA" id="ARBA00013064"/>
    </source>
</evidence>
<comment type="catalytic activity">
    <reaction evidence="15">
        <text>1D-myo-inositol 1,3,4,5,6-pentakisphosphate + H2O = 1D-myo-inositol 1,4,5,6-tetrakisphosphate + phosphate</text>
        <dbReference type="Rhea" id="RHEA:77143"/>
        <dbReference type="ChEBI" id="CHEBI:15377"/>
        <dbReference type="ChEBI" id="CHEBI:43474"/>
        <dbReference type="ChEBI" id="CHEBI:57627"/>
        <dbReference type="ChEBI" id="CHEBI:57733"/>
    </reaction>
    <physiologicalReaction direction="left-to-right" evidence="15">
        <dbReference type="Rhea" id="RHEA:77144"/>
    </physiologicalReaction>
</comment>
<evidence type="ECO:0000256" key="18">
    <source>
        <dbReference type="ARBA" id="ARBA00048832"/>
    </source>
</evidence>
<evidence type="ECO:0000256" key="20">
    <source>
        <dbReference type="SAM" id="MobiDB-lite"/>
    </source>
</evidence>
<comment type="subcellular location">
    <subcellularLocation>
        <location evidence="1">Cytoplasm</location>
    </subcellularLocation>
</comment>
<dbReference type="CDD" id="cd14509">
    <property type="entry name" value="PTP_PTEN"/>
    <property type="match status" value="1"/>
</dbReference>
<evidence type="ECO:0000256" key="1">
    <source>
        <dbReference type="ARBA" id="ARBA00004496"/>
    </source>
</evidence>
<comment type="catalytic activity">
    <reaction evidence="18">
        <text>O-phospho-L-threonyl-[protein] + H2O = L-threonyl-[protein] + phosphate</text>
        <dbReference type="Rhea" id="RHEA:47004"/>
        <dbReference type="Rhea" id="RHEA-COMP:11060"/>
        <dbReference type="Rhea" id="RHEA-COMP:11605"/>
        <dbReference type="ChEBI" id="CHEBI:15377"/>
        <dbReference type="ChEBI" id="CHEBI:30013"/>
        <dbReference type="ChEBI" id="CHEBI:43474"/>
        <dbReference type="ChEBI" id="CHEBI:61977"/>
        <dbReference type="EC" id="3.1.3.16"/>
    </reaction>
    <physiologicalReaction direction="left-to-right" evidence="18">
        <dbReference type="Rhea" id="RHEA:47005"/>
    </physiologicalReaction>
</comment>
<feature type="region of interest" description="Disordered" evidence="20">
    <location>
        <begin position="279"/>
        <end position="307"/>
    </location>
</feature>
<comment type="similarity">
    <text evidence="2">Belongs to the PTEN phosphatase protein family.</text>
</comment>
<dbReference type="Gene3D" id="3.90.190.10">
    <property type="entry name" value="Protein tyrosine phosphatase superfamily"/>
    <property type="match status" value="1"/>
</dbReference>
<evidence type="ECO:0000256" key="2">
    <source>
        <dbReference type="ARBA" id="ARBA00007881"/>
    </source>
</evidence>
<comment type="catalytic activity">
    <reaction evidence="19">
        <text>O-phospho-L-tyrosyl-[protein] + H2O = L-tyrosyl-[protein] + phosphate</text>
        <dbReference type="Rhea" id="RHEA:10684"/>
        <dbReference type="Rhea" id="RHEA-COMP:10136"/>
        <dbReference type="Rhea" id="RHEA-COMP:20101"/>
        <dbReference type="ChEBI" id="CHEBI:15377"/>
        <dbReference type="ChEBI" id="CHEBI:43474"/>
        <dbReference type="ChEBI" id="CHEBI:46858"/>
        <dbReference type="ChEBI" id="CHEBI:61978"/>
        <dbReference type="EC" id="3.1.3.48"/>
    </reaction>
    <physiologicalReaction direction="left-to-right" evidence="19">
        <dbReference type="Rhea" id="RHEA:10685"/>
    </physiologicalReaction>
</comment>
<evidence type="ECO:0000256" key="17">
    <source>
        <dbReference type="ARBA" id="ARBA00047986"/>
    </source>
</evidence>
<keyword evidence="8" id="KW-0904">Protein phosphatase</keyword>